<dbReference type="EMBL" id="CDMZ01002514">
    <property type="protein sequence ID" value="CEM42713.1"/>
    <property type="molecule type" value="Genomic_DNA"/>
</dbReference>
<feature type="compositionally biased region" description="Basic and acidic residues" evidence="1">
    <location>
        <begin position="7"/>
        <end position="17"/>
    </location>
</feature>
<protein>
    <submittedName>
        <fullName evidence="2">Uncharacterized protein</fullName>
    </submittedName>
</protein>
<evidence type="ECO:0000313" key="2">
    <source>
        <dbReference type="EMBL" id="CEM42713.1"/>
    </source>
</evidence>
<gene>
    <name evidence="2" type="ORF">Cvel_6635</name>
</gene>
<feature type="region of interest" description="Disordered" evidence="1">
    <location>
        <begin position="1"/>
        <end position="133"/>
    </location>
</feature>
<organism evidence="2">
    <name type="scientific">Chromera velia CCMP2878</name>
    <dbReference type="NCBI Taxonomy" id="1169474"/>
    <lineage>
        <taxon>Eukaryota</taxon>
        <taxon>Sar</taxon>
        <taxon>Alveolata</taxon>
        <taxon>Colpodellida</taxon>
        <taxon>Chromeraceae</taxon>
        <taxon>Chromera</taxon>
    </lineage>
</organism>
<sequence>MPAKLHPRPEDRLRPPPDMKAFYAANPEYVPPPNPNAPGDGGTKGGLKKQEEEEGRKGWLTEDTGDVDKSTMLSSRTGGTNFKPRRLQLRDKEEEEKARGGGGGVYGGGGEEDRGYGPECARSSGRTGPYGTS</sequence>
<name>A0A0G4HFN8_9ALVE</name>
<dbReference type="VEuPathDB" id="CryptoDB:Cvel_6635"/>
<feature type="compositionally biased region" description="Gly residues" evidence="1">
    <location>
        <begin position="100"/>
        <end position="109"/>
    </location>
</feature>
<evidence type="ECO:0000256" key="1">
    <source>
        <dbReference type="SAM" id="MobiDB-lite"/>
    </source>
</evidence>
<accession>A0A0G4HFN8</accession>
<proteinExistence type="predicted"/>
<dbReference type="AlphaFoldDB" id="A0A0G4HFN8"/>
<feature type="compositionally biased region" description="Basic and acidic residues" evidence="1">
    <location>
        <begin position="88"/>
        <end position="99"/>
    </location>
</feature>
<feature type="compositionally biased region" description="Polar residues" evidence="1">
    <location>
        <begin position="71"/>
        <end position="80"/>
    </location>
</feature>
<reference evidence="2" key="1">
    <citation type="submission" date="2014-11" db="EMBL/GenBank/DDBJ databases">
        <authorList>
            <person name="Otto D Thomas"/>
            <person name="Naeem Raeece"/>
        </authorList>
    </citation>
    <scope>NUCLEOTIDE SEQUENCE</scope>
</reference>
<feature type="compositionally biased region" description="Basic and acidic residues" evidence="1">
    <location>
        <begin position="48"/>
        <end position="60"/>
    </location>
</feature>
<feature type="compositionally biased region" description="Polar residues" evidence="1">
    <location>
        <begin position="124"/>
        <end position="133"/>
    </location>
</feature>